<organism evidence="2">
    <name type="scientific">Pinguiococcus pyrenoidosus</name>
    <dbReference type="NCBI Taxonomy" id="172671"/>
    <lineage>
        <taxon>Eukaryota</taxon>
        <taxon>Sar</taxon>
        <taxon>Stramenopiles</taxon>
        <taxon>Ochrophyta</taxon>
        <taxon>Pinguiophyceae</taxon>
        <taxon>Pinguiochrysidales</taxon>
        <taxon>Pinguiochrysidaceae</taxon>
        <taxon>Pinguiococcus</taxon>
    </lineage>
</organism>
<keyword evidence="1" id="KW-0472">Membrane</keyword>
<dbReference type="EMBL" id="HBEA01013420">
    <property type="protein sequence ID" value="CAD8260699.1"/>
    <property type="molecule type" value="Transcribed_RNA"/>
</dbReference>
<gene>
    <name evidence="2" type="ORF">PPYR1160_LOCUS10201</name>
</gene>
<evidence type="ECO:0000313" key="2">
    <source>
        <dbReference type="EMBL" id="CAD8260699.1"/>
    </source>
</evidence>
<name>A0A7R9UB65_9STRA</name>
<dbReference type="AlphaFoldDB" id="A0A7R9UB65"/>
<protein>
    <submittedName>
        <fullName evidence="2">Uncharacterized protein</fullName>
    </submittedName>
</protein>
<keyword evidence="1" id="KW-0812">Transmembrane</keyword>
<sequence length="124" mass="13929">MPGKMSTGSRGGALRRRAVHLSAKRRGLIVCGLGVLFVVWVLSMSLMLFGEHFGGHVTKMEKRPHILSSSFSFDGPLDVHAVHNMKEMQILAEELQAKGREEHNRAVRAEQLLRCVPTRRNRES</sequence>
<accession>A0A7R9UB65</accession>
<evidence type="ECO:0000256" key="1">
    <source>
        <dbReference type="SAM" id="Phobius"/>
    </source>
</evidence>
<feature type="transmembrane region" description="Helical" evidence="1">
    <location>
        <begin position="27"/>
        <end position="49"/>
    </location>
</feature>
<reference evidence="2" key="1">
    <citation type="submission" date="2021-01" db="EMBL/GenBank/DDBJ databases">
        <authorList>
            <person name="Corre E."/>
            <person name="Pelletier E."/>
            <person name="Niang G."/>
            <person name="Scheremetjew M."/>
            <person name="Finn R."/>
            <person name="Kale V."/>
            <person name="Holt S."/>
            <person name="Cochrane G."/>
            <person name="Meng A."/>
            <person name="Brown T."/>
            <person name="Cohen L."/>
        </authorList>
    </citation>
    <scope>NUCLEOTIDE SEQUENCE</scope>
    <source>
        <strain evidence="2">CCMP2078</strain>
    </source>
</reference>
<keyword evidence="1" id="KW-1133">Transmembrane helix</keyword>
<proteinExistence type="predicted"/>